<comment type="caution">
    <text evidence="2">The sequence shown here is derived from an EMBL/GenBank/DDBJ whole genome shotgun (WGS) entry which is preliminary data.</text>
</comment>
<dbReference type="EMBL" id="CM029054">
    <property type="protein sequence ID" value="KAG2535828.1"/>
    <property type="molecule type" value="Genomic_DNA"/>
</dbReference>
<feature type="compositionally biased region" description="Basic and acidic residues" evidence="1">
    <location>
        <begin position="85"/>
        <end position="98"/>
    </location>
</feature>
<name>A0A8T0MGD7_PANVG</name>
<feature type="region of interest" description="Disordered" evidence="1">
    <location>
        <begin position="151"/>
        <end position="187"/>
    </location>
</feature>
<sequence>MEEQHNVFLRRIPSPAKLVDFEVLLHVDQVLDLTTPPSSPSWQSFERETSGISDDSLDVEWPVKHKFVWRLGVSDRRRSPPRRVSVHERLGDRRRDRSPPGGGAGGQDRMHYPPPAWNAAAWNGAGGSADAGGSCFGKNGGGAHFSNQAAGAGAGVEEEGGILTGSAEGKGPGQQASIPEKEGDRSAYEEAALFCRSRESSSIDVEAWDPMADVANCQS</sequence>
<evidence type="ECO:0000313" key="2">
    <source>
        <dbReference type="EMBL" id="KAG2535828.1"/>
    </source>
</evidence>
<keyword evidence="3" id="KW-1185">Reference proteome</keyword>
<feature type="region of interest" description="Disordered" evidence="1">
    <location>
        <begin position="75"/>
        <end position="117"/>
    </location>
</feature>
<dbReference type="AlphaFoldDB" id="A0A8T0MGD7"/>
<accession>A0A8T0MGD7</accession>
<dbReference type="Proteomes" id="UP000823388">
    <property type="component" value="Chromosome 9N"/>
</dbReference>
<organism evidence="2 3">
    <name type="scientific">Panicum virgatum</name>
    <name type="common">Blackwell switchgrass</name>
    <dbReference type="NCBI Taxonomy" id="38727"/>
    <lineage>
        <taxon>Eukaryota</taxon>
        <taxon>Viridiplantae</taxon>
        <taxon>Streptophyta</taxon>
        <taxon>Embryophyta</taxon>
        <taxon>Tracheophyta</taxon>
        <taxon>Spermatophyta</taxon>
        <taxon>Magnoliopsida</taxon>
        <taxon>Liliopsida</taxon>
        <taxon>Poales</taxon>
        <taxon>Poaceae</taxon>
        <taxon>PACMAD clade</taxon>
        <taxon>Panicoideae</taxon>
        <taxon>Panicodae</taxon>
        <taxon>Paniceae</taxon>
        <taxon>Panicinae</taxon>
        <taxon>Panicum</taxon>
        <taxon>Panicum sect. Hiantes</taxon>
    </lineage>
</organism>
<evidence type="ECO:0000256" key="1">
    <source>
        <dbReference type="SAM" id="MobiDB-lite"/>
    </source>
</evidence>
<reference evidence="2" key="1">
    <citation type="submission" date="2020-05" db="EMBL/GenBank/DDBJ databases">
        <title>WGS assembly of Panicum virgatum.</title>
        <authorList>
            <person name="Lovell J.T."/>
            <person name="Jenkins J."/>
            <person name="Shu S."/>
            <person name="Juenger T.E."/>
            <person name="Schmutz J."/>
        </authorList>
    </citation>
    <scope>NUCLEOTIDE SEQUENCE</scope>
    <source>
        <strain evidence="2">AP13</strain>
    </source>
</reference>
<proteinExistence type="predicted"/>
<gene>
    <name evidence="2" type="ORF">PVAP13_9NG134473</name>
</gene>
<evidence type="ECO:0000313" key="3">
    <source>
        <dbReference type="Proteomes" id="UP000823388"/>
    </source>
</evidence>
<protein>
    <submittedName>
        <fullName evidence="2">Uncharacterized protein</fullName>
    </submittedName>
</protein>